<organism evidence="1 2">
    <name type="scientific">Cardiocondyla obscurior</name>
    <dbReference type="NCBI Taxonomy" id="286306"/>
    <lineage>
        <taxon>Eukaryota</taxon>
        <taxon>Metazoa</taxon>
        <taxon>Ecdysozoa</taxon>
        <taxon>Arthropoda</taxon>
        <taxon>Hexapoda</taxon>
        <taxon>Insecta</taxon>
        <taxon>Pterygota</taxon>
        <taxon>Neoptera</taxon>
        <taxon>Endopterygota</taxon>
        <taxon>Hymenoptera</taxon>
        <taxon>Apocrita</taxon>
        <taxon>Aculeata</taxon>
        <taxon>Formicoidea</taxon>
        <taxon>Formicidae</taxon>
        <taxon>Myrmicinae</taxon>
        <taxon>Cardiocondyla</taxon>
    </lineage>
</organism>
<dbReference type="Proteomes" id="UP001430953">
    <property type="component" value="Unassembled WGS sequence"/>
</dbReference>
<protein>
    <submittedName>
        <fullName evidence="1">Uncharacterized protein</fullName>
    </submittedName>
</protein>
<gene>
    <name evidence="1" type="ORF">PUN28_010707</name>
</gene>
<sequence length="67" mass="8313">MEHFFYKSRYHVVQAARGWPMMLNPVPHFHRWSSSLRHMLCRPQPIHLQFLQDLRRNQNTLNRSTRR</sequence>
<accession>A0AAW2FLU2</accession>
<comment type="caution">
    <text evidence="1">The sequence shown here is derived from an EMBL/GenBank/DDBJ whole genome shotgun (WGS) entry which is preliminary data.</text>
</comment>
<dbReference type="AlphaFoldDB" id="A0AAW2FLU2"/>
<reference evidence="1 2" key="1">
    <citation type="submission" date="2023-03" db="EMBL/GenBank/DDBJ databases">
        <title>High recombination rates correlate with genetic variation in Cardiocondyla obscurior ants.</title>
        <authorList>
            <person name="Errbii M."/>
        </authorList>
    </citation>
    <scope>NUCLEOTIDE SEQUENCE [LARGE SCALE GENOMIC DNA]</scope>
    <source>
        <strain evidence="1">Alpha-2009</strain>
        <tissue evidence="1">Whole body</tissue>
    </source>
</reference>
<evidence type="ECO:0000313" key="2">
    <source>
        <dbReference type="Proteomes" id="UP001430953"/>
    </source>
</evidence>
<keyword evidence="2" id="KW-1185">Reference proteome</keyword>
<name>A0AAW2FLU2_9HYME</name>
<evidence type="ECO:0000313" key="1">
    <source>
        <dbReference type="EMBL" id="KAL0115351.1"/>
    </source>
</evidence>
<proteinExistence type="predicted"/>
<dbReference type="EMBL" id="JADYXP020000010">
    <property type="protein sequence ID" value="KAL0115351.1"/>
    <property type="molecule type" value="Genomic_DNA"/>
</dbReference>